<evidence type="ECO:0000313" key="3">
    <source>
        <dbReference type="Proteomes" id="UP000594263"/>
    </source>
</evidence>
<name>A0A7N0ZY22_KALFE</name>
<dbReference type="GO" id="GO:0006351">
    <property type="term" value="P:DNA-templated transcription"/>
    <property type="evidence" value="ECO:0007669"/>
    <property type="project" value="InterPro"/>
</dbReference>
<dbReference type="PANTHER" id="PTHR46354:SF4">
    <property type="entry name" value="PROTEIN DOG1-LIKE 3"/>
    <property type="match status" value="1"/>
</dbReference>
<protein>
    <recommendedName>
        <fullName evidence="1">DOG1 domain-containing protein</fullName>
    </recommendedName>
</protein>
<dbReference type="OMA" id="MFTPSWT"/>
<keyword evidence="3" id="KW-1185">Reference proteome</keyword>
<dbReference type="InterPro" id="IPR025422">
    <property type="entry name" value="TGA_domain"/>
</dbReference>
<dbReference type="Proteomes" id="UP000594263">
    <property type="component" value="Unplaced"/>
</dbReference>
<reference evidence="2" key="1">
    <citation type="submission" date="2021-01" db="UniProtKB">
        <authorList>
            <consortium name="EnsemblPlants"/>
        </authorList>
    </citation>
    <scope>IDENTIFICATION</scope>
</reference>
<proteinExistence type="predicted"/>
<dbReference type="Pfam" id="PF14144">
    <property type="entry name" value="DOG1"/>
    <property type="match status" value="1"/>
</dbReference>
<evidence type="ECO:0000313" key="2">
    <source>
        <dbReference type="EnsemblPlants" id="Kaladp0048s0135.1.v1.1.CDS.1"/>
    </source>
</evidence>
<dbReference type="PROSITE" id="PS51806">
    <property type="entry name" value="DOG1"/>
    <property type="match status" value="1"/>
</dbReference>
<sequence length="295" mass="33177">MSFPPSSNLYMSSAIRNGASERETFHKFFECWLVEQNQFLHSLISASKHLSTAPAPAPSRHRDDSNGRITDSELRQLIDRVTRHYEDYYRVKSRCAKQDVFTMLSPSWLSSLESAFLWMGGWRPTMAFHLLYSKSGMQLEAALADLIRGLSTGDLADLSPSQLSRIDELQRRTIREEKLLTERMAAHQETVADHEMVELSQAVTEMLQSGGGGGDEDARVDMEERVESTLKPKEEGLEAIVEEADDLRLRTLKGILEVLTPVQAVHFLIAAAELHLRLHEWGKKKDAGAVGGARE</sequence>
<evidence type="ECO:0000259" key="1">
    <source>
        <dbReference type="PROSITE" id="PS51806"/>
    </source>
</evidence>
<dbReference type="EnsemblPlants" id="Kaladp0048s0135.1.v1.1">
    <property type="protein sequence ID" value="Kaladp0048s0135.1.v1.1.CDS.1"/>
    <property type="gene ID" value="Kaladp0048s0135.v1.1"/>
</dbReference>
<accession>A0A7N0ZY22</accession>
<dbReference type="AlphaFoldDB" id="A0A7N0ZY22"/>
<dbReference type="Gramene" id="Kaladp0048s0135.1.v1.1">
    <property type="protein sequence ID" value="Kaladp0048s0135.1.v1.1.CDS.1"/>
    <property type="gene ID" value="Kaladp0048s0135.v1.1"/>
</dbReference>
<organism evidence="2 3">
    <name type="scientific">Kalanchoe fedtschenkoi</name>
    <name type="common">Lavender scallops</name>
    <name type="synonym">South American air plant</name>
    <dbReference type="NCBI Taxonomy" id="63787"/>
    <lineage>
        <taxon>Eukaryota</taxon>
        <taxon>Viridiplantae</taxon>
        <taxon>Streptophyta</taxon>
        <taxon>Embryophyta</taxon>
        <taxon>Tracheophyta</taxon>
        <taxon>Spermatophyta</taxon>
        <taxon>Magnoliopsida</taxon>
        <taxon>eudicotyledons</taxon>
        <taxon>Gunneridae</taxon>
        <taxon>Pentapetalae</taxon>
        <taxon>Saxifragales</taxon>
        <taxon>Crassulaceae</taxon>
        <taxon>Kalanchoe</taxon>
    </lineage>
</organism>
<dbReference type="PANTHER" id="PTHR46354">
    <property type="entry name" value="DOG1 DOMAIN-CONTAINING PROTEIN"/>
    <property type="match status" value="1"/>
</dbReference>
<dbReference type="InterPro" id="IPR051886">
    <property type="entry name" value="Seed_Dev/Stress_Resp_Reg"/>
</dbReference>
<dbReference type="GO" id="GO:0043565">
    <property type="term" value="F:sequence-specific DNA binding"/>
    <property type="evidence" value="ECO:0007669"/>
    <property type="project" value="InterPro"/>
</dbReference>
<feature type="domain" description="DOG1" evidence="1">
    <location>
        <begin position="22"/>
        <end position="288"/>
    </location>
</feature>